<evidence type="ECO:0000313" key="2">
    <source>
        <dbReference type="EnsemblPlants" id="Pp3c27_3460V3.3"/>
    </source>
</evidence>
<organism evidence="2 3">
    <name type="scientific">Physcomitrium patens</name>
    <name type="common">Spreading-leaved earth moss</name>
    <name type="synonym">Physcomitrella patens</name>
    <dbReference type="NCBI Taxonomy" id="3218"/>
    <lineage>
        <taxon>Eukaryota</taxon>
        <taxon>Viridiplantae</taxon>
        <taxon>Streptophyta</taxon>
        <taxon>Embryophyta</taxon>
        <taxon>Bryophyta</taxon>
        <taxon>Bryophytina</taxon>
        <taxon>Bryopsida</taxon>
        <taxon>Funariidae</taxon>
        <taxon>Funariales</taxon>
        <taxon>Funariaceae</taxon>
        <taxon>Physcomitrium</taxon>
    </lineage>
</organism>
<evidence type="ECO:0000256" key="1">
    <source>
        <dbReference type="SAM" id="MobiDB-lite"/>
    </source>
</evidence>
<dbReference type="Gramene" id="Pp3c27_3460V3.3">
    <property type="protein sequence ID" value="Pp3c27_3460V3.3"/>
    <property type="gene ID" value="Pp3c27_3460"/>
</dbReference>
<reference evidence="2" key="3">
    <citation type="submission" date="2020-12" db="UniProtKB">
        <authorList>
            <consortium name="EnsemblPlants"/>
        </authorList>
    </citation>
    <scope>IDENTIFICATION</scope>
</reference>
<proteinExistence type="predicted"/>
<dbReference type="AlphaFoldDB" id="A0A7I4CVR1"/>
<name>A0A7I4CVR1_PHYPA</name>
<accession>A0A7I4CVR1</accession>
<dbReference type="Proteomes" id="UP000006727">
    <property type="component" value="Chromosome 27"/>
</dbReference>
<reference evidence="2 3" key="2">
    <citation type="journal article" date="2018" name="Plant J.">
        <title>The Physcomitrella patens chromosome-scale assembly reveals moss genome structure and evolution.</title>
        <authorList>
            <person name="Lang D."/>
            <person name="Ullrich K.K."/>
            <person name="Murat F."/>
            <person name="Fuchs J."/>
            <person name="Jenkins J."/>
            <person name="Haas F.B."/>
            <person name="Piednoel M."/>
            <person name="Gundlach H."/>
            <person name="Van Bel M."/>
            <person name="Meyberg R."/>
            <person name="Vives C."/>
            <person name="Morata J."/>
            <person name="Symeonidi A."/>
            <person name="Hiss M."/>
            <person name="Muchero W."/>
            <person name="Kamisugi Y."/>
            <person name="Saleh O."/>
            <person name="Blanc G."/>
            <person name="Decker E.L."/>
            <person name="van Gessel N."/>
            <person name="Grimwood J."/>
            <person name="Hayes R.D."/>
            <person name="Graham S.W."/>
            <person name="Gunter L.E."/>
            <person name="McDaniel S.F."/>
            <person name="Hoernstein S.N.W."/>
            <person name="Larsson A."/>
            <person name="Li F.W."/>
            <person name="Perroud P.F."/>
            <person name="Phillips J."/>
            <person name="Ranjan P."/>
            <person name="Rokshar D.S."/>
            <person name="Rothfels C.J."/>
            <person name="Schneider L."/>
            <person name="Shu S."/>
            <person name="Stevenson D.W."/>
            <person name="Thummler F."/>
            <person name="Tillich M."/>
            <person name="Villarreal Aguilar J.C."/>
            <person name="Widiez T."/>
            <person name="Wong G.K."/>
            <person name="Wymore A."/>
            <person name="Zhang Y."/>
            <person name="Zimmer A.D."/>
            <person name="Quatrano R.S."/>
            <person name="Mayer K.F.X."/>
            <person name="Goodstein D."/>
            <person name="Casacuberta J.M."/>
            <person name="Vandepoele K."/>
            <person name="Reski R."/>
            <person name="Cuming A.C."/>
            <person name="Tuskan G.A."/>
            <person name="Maumus F."/>
            <person name="Salse J."/>
            <person name="Schmutz J."/>
            <person name="Rensing S.A."/>
        </authorList>
    </citation>
    <scope>NUCLEOTIDE SEQUENCE [LARGE SCALE GENOMIC DNA]</scope>
    <source>
        <strain evidence="2 3">cv. Gransden 2004</strain>
    </source>
</reference>
<dbReference type="EMBL" id="ABEU02000027">
    <property type="status" value="NOT_ANNOTATED_CDS"/>
    <property type="molecule type" value="Genomic_DNA"/>
</dbReference>
<reference evidence="2 3" key="1">
    <citation type="journal article" date="2008" name="Science">
        <title>The Physcomitrella genome reveals evolutionary insights into the conquest of land by plants.</title>
        <authorList>
            <person name="Rensing S."/>
            <person name="Lang D."/>
            <person name="Zimmer A."/>
            <person name="Terry A."/>
            <person name="Salamov A."/>
            <person name="Shapiro H."/>
            <person name="Nishiyama T."/>
            <person name="Perroud P.-F."/>
            <person name="Lindquist E."/>
            <person name="Kamisugi Y."/>
            <person name="Tanahashi T."/>
            <person name="Sakakibara K."/>
            <person name="Fujita T."/>
            <person name="Oishi K."/>
            <person name="Shin-I T."/>
            <person name="Kuroki Y."/>
            <person name="Toyoda A."/>
            <person name="Suzuki Y."/>
            <person name="Hashimoto A."/>
            <person name="Yamaguchi K."/>
            <person name="Sugano A."/>
            <person name="Kohara Y."/>
            <person name="Fujiyama A."/>
            <person name="Anterola A."/>
            <person name="Aoki S."/>
            <person name="Ashton N."/>
            <person name="Barbazuk W.B."/>
            <person name="Barker E."/>
            <person name="Bennetzen J."/>
            <person name="Bezanilla M."/>
            <person name="Blankenship R."/>
            <person name="Cho S.H."/>
            <person name="Dutcher S."/>
            <person name="Estelle M."/>
            <person name="Fawcett J.A."/>
            <person name="Gundlach H."/>
            <person name="Hanada K."/>
            <person name="Heyl A."/>
            <person name="Hicks K.A."/>
            <person name="Hugh J."/>
            <person name="Lohr M."/>
            <person name="Mayer K."/>
            <person name="Melkozernov A."/>
            <person name="Murata T."/>
            <person name="Nelson D."/>
            <person name="Pils B."/>
            <person name="Prigge M."/>
            <person name="Reiss B."/>
            <person name="Renner T."/>
            <person name="Rombauts S."/>
            <person name="Rushton P."/>
            <person name="Sanderfoot A."/>
            <person name="Schween G."/>
            <person name="Shiu S.-H."/>
            <person name="Stueber K."/>
            <person name="Theodoulou F.L."/>
            <person name="Tu H."/>
            <person name="Van de Peer Y."/>
            <person name="Verrier P.J."/>
            <person name="Waters E."/>
            <person name="Wood A."/>
            <person name="Yang L."/>
            <person name="Cove D."/>
            <person name="Cuming A."/>
            <person name="Hasebe M."/>
            <person name="Lucas S."/>
            <person name="Mishler D.B."/>
            <person name="Reski R."/>
            <person name="Grigoriev I."/>
            <person name="Quatrano R.S."/>
            <person name="Boore J.L."/>
        </authorList>
    </citation>
    <scope>NUCLEOTIDE SEQUENCE [LARGE SCALE GENOMIC DNA]</scope>
    <source>
        <strain evidence="2 3">cv. Gransden 2004</strain>
    </source>
</reference>
<sequence length="299" mass="33651">MLSLTNMAPLDLPLKEASIILANSLVDRWLRAHGRPKQPELSEKQKIELRECFDIIDSAGTGEGVAGVITTDEASLAFAVLNMDMGSPEIEAAIFQINRNKKSMEFPLFQRLILSKLHKWPADEYAPSEAGKDAPCEYTLPFALLAQAYRRKKLIEAVMVGDKQTQDRMSHQSDKAFRERKAMQEPSKQVKIGAKGAVQGRQPRLKPPKPTLNAYVIANLDPDAKEILFGEKRKDITEANIDSESKFVPLANKSVQIDRPPSEFKEMKSIKAHLMKKLPMIQREVSQLPSLLLHCYVFE</sequence>
<evidence type="ECO:0000313" key="3">
    <source>
        <dbReference type="Proteomes" id="UP000006727"/>
    </source>
</evidence>
<dbReference type="InParanoid" id="A0A7I4CVR1"/>
<dbReference type="EnsemblPlants" id="Pp3c27_3460V3.3">
    <property type="protein sequence ID" value="Pp3c27_3460V3.3"/>
    <property type="gene ID" value="Pp3c27_3460"/>
</dbReference>
<protein>
    <submittedName>
        <fullName evidence="2">Uncharacterized protein</fullName>
    </submittedName>
</protein>
<dbReference type="Gene3D" id="1.10.238.10">
    <property type="entry name" value="EF-hand"/>
    <property type="match status" value="1"/>
</dbReference>
<feature type="region of interest" description="Disordered" evidence="1">
    <location>
        <begin position="179"/>
        <end position="205"/>
    </location>
</feature>
<keyword evidence="3" id="KW-1185">Reference proteome</keyword>